<dbReference type="Proteomes" id="UP001199106">
    <property type="component" value="Unassembled WGS sequence"/>
</dbReference>
<dbReference type="InterPro" id="IPR032552">
    <property type="entry name" value="RSB_motif"/>
</dbReference>
<evidence type="ECO:0000313" key="4">
    <source>
        <dbReference type="Proteomes" id="UP001199106"/>
    </source>
</evidence>
<name>A0AAD4I7X6_9PLEO</name>
<feature type="region of interest" description="Disordered" evidence="1">
    <location>
        <begin position="646"/>
        <end position="680"/>
    </location>
</feature>
<protein>
    <recommendedName>
        <fullName evidence="2">SAP domain-containing protein</fullName>
    </recommendedName>
</protein>
<dbReference type="SUPFAM" id="SSF68906">
    <property type="entry name" value="SAP domain"/>
    <property type="match status" value="1"/>
</dbReference>
<dbReference type="InterPro" id="IPR034257">
    <property type="entry name" value="Acinus_RRM"/>
</dbReference>
<dbReference type="InterPro" id="IPR003034">
    <property type="entry name" value="SAP_dom"/>
</dbReference>
<reference evidence="3" key="1">
    <citation type="submission" date="2021-07" db="EMBL/GenBank/DDBJ databases">
        <title>Genome Resource of American Ginseng Black Spot Pathogen Alternaria panax.</title>
        <authorList>
            <person name="Qiu C."/>
            <person name="Wang W."/>
            <person name="Liu Z."/>
        </authorList>
    </citation>
    <scope>NUCLEOTIDE SEQUENCE</scope>
    <source>
        <strain evidence="3">BNCC115425</strain>
    </source>
</reference>
<keyword evidence="4" id="KW-1185">Reference proteome</keyword>
<organism evidence="3 4">
    <name type="scientific">Alternaria panax</name>
    <dbReference type="NCBI Taxonomy" id="48097"/>
    <lineage>
        <taxon>Eukaryota</taxon>
        <taxon>Fungi</taxon>
        <taxon>Dikarya</taxon>
        <taxon>Ascomycota</taxon>
        <taxon>Pezizomycotina</taxon>
        <taxon>Dothideomycetes</taxon>
        <taxon>Pleosporomycetidae</taxon>
        <taxon>Pleosporales</taxon>
        <taxon>Pleosporineae</taxon>
        <taxon>Pleosporaceae</taxon>
        <taxon>Alternaria</taxon>
        <taxon>Alternaria sect. Panax</taxon>
    </lineage>
</organism>
<dbReference type="Pfam" id="PF16294">
    <property type="entry name" value="RSB_motif"/>
    <property type="match status" value="1"/>
</dbReference>
<dbReference type="InterPro" id="IPR036361">
    <property type="entry name" value="SAP_dom_sf"/>
</dbReference>
<evidence type="ECO:0000313" key="3">
    <source>
        <dbReference type="EMBL" id="KAG9189403.1"/>
    </source>
</evidence>
<feature type="domain" description="SAP" evidence="2">
    <location>
        <begin position="3"/>
        <end position="40"/>
    </location>
</feature>
<dbReference type="Gene3D" id="1.10.720.30">
    <property type="entry name" value="SAP domain"/>
    <property type="match status" value="1"/>
</dbReference>
<feature type="compositionally biased region" description="Polar residues" evidence="1">
    <location>
        <begin position="546"/>
        <end position="564"/>
    </location>
</feature>
<feature type="compositionally biased region" description="Basic and acidic residues" evidence="1">
    <location>
        <begin position="308"/>
        <end position="329"/>
    </location>
</feature>
<accession>A0AAD4I7X6</accession>
<proteinExistence type="predicted"/>
<feature type="compositionally biased region" description="Basic and acidic residues" evidence="1">
    <location>
        <begin position="62"/>
        <end position="86"/>
    </location>
</feature>
<feature type="region of interest" description="Disordered" evidence="1">
    <location>
        <begin position="529"/>
        <end position="569"/>
    </location>
</feature>
<dbReference type="Pfam" id="PF02037">
    <property type="entry name" value="SAP"/>
    <property type="match status" value="1"/>
</dbReference>
<feature type="region of interest" description="Disordered" evidence="1">
    <location>
        <begin position="206"/>
        <end position="381"/>
    </location>
</feature>
<comment type="caution">
    <text evidence="3">The sequence shown here is derived from an EMBL/GenBank/DDBJ whole genome shotgun (WGS) entry which is preliminary data.</text>
</comment>
<feature type="compositionally biased region" description="Acidic residues" evidence="1">
    <location>
        <begin position="141"/>
        <end position="151"/>
    </location>
</feature>
<evidence type="ECO:0000256" key="1">
    <source>
        <dbReference type="SAM" id="MobiDB-lite"/>
    </source>
</evidence>
<dbReference type="EMBL" id="JAANER010000005">
    <property type="protein sequence ID" value="KAG9189403.1"/>
    <property type="molecule type" value="Genomic_DNA"/>
</dbReference>
<evidence type="ECO:0000259" key="2">
    <source>
        <dbReference type="Pfam" id="PF02037"/>
    </source>
</evidence>
<dbReference type="PANTHER" id="PTHR47031">
    <property type="entry name" value="SAP DNA-BINDING DOMAIN-CONTAINING PROTEIN"/>
    <property type="match status" value="1"/>
</dbReference>
<feature type="compositionally biased region" description="Gly residues" evidence="1">
    <location>
        <begin position="654"/>
        <end position="670"/>
    </location>
</feature>
<dbReference type="AlphaFoldDB" id="A0AAD4I7X6"/>
<sequence>MADYSKQTVAQLRQLLKDRSIPSTGLTRKAQIIEKLEEADAAEASNPAEVPNALDASTENADAPHDAAEQVKEEAGHDGTATKEHVPGPALSDAGELEQPNHETESKPLPVPAATTDALPETISHIDSDIPPPDQIKATEEPMEDTADAEEPGSIQPAGVFHAPPADPVGPTVTEPTDAELGDVRTVEVAEDELPDAPGPAAEALRVAQPPSGLPKDLQDTAMDAMTASPAPNEQQSVERPETLAAAEPPTVETSRVNTEELETDSKKRKRRSDTPEIVAEDIKAKKHKPAQEPAPEVHLQEDEDTVMEQRRPEEEAHTSADAKTHEPNGNHTLPVEGESPAVEFDTRREKKEKAARYKDLVKSSADDTPQEALTDDRPTVPAIHPVTSALYIRNFMRPLRPEPLRAHLVSLASPPSSSPDPTIVENLFLDALKTHALVLFSSKTAASRVRVSLHGSIWPPEGNRKELWVDFVPDETVKDWIREEEDALAAEKEARAKKQPTNPKRFEVVYSESSDGSITAVFQEVGSSAPVNAPRGPRASVDVRTPSTQQAPTQALPTAPSQDTRQDTEASFKTLHDLFSATEAKPQLFYLPVSDEISELRLKELDAETSRDWAPGETRKGRGIKAEMKYKYSFDDDDRIVEVGEERDEGYRGGRGGGGGFRGRGQGGYRGRRGDLWRG</sequence>
<gene>
    <name evidence="3" type="ORF">G6011_06271</name>
</gene>
<dbReference type="PANTHER" id="PTHR47031:SF3">
    <property type="entry name" value="SAP DOMAIN-CONTAINING PROTEIN"/>
    <property type="match status" value="1"/>
</dbReference>
<dbReference type="CDD" id="cd12432">
    <property type="entry name" value="RRM_ACINU"/>
    <property type="match status" value="1"/>
</dbReference>
<feature type="region of interest" description="Disordered" evidence="1">
    <location>
        <begin position="38"/>
        <end position="177"/>
    </location>
</feature>
<feature type="compositionally biased region" description="Basic and acidic residues" evidence="1">
    <location>
        <begin position="345"/>
        <end position="366"/>
    </location>
</feature>